<organism evidence="4 5">
    <name type="scientific">Dissulfurirhabdus thermomarina</name>
    <dbReference type="NCBI Taxonomy" id="1765737"/>
    <lineage>
        <taxon>Bacteria</taxon>
        <taxon>Deltaproteobacteria</taxon>
        <taxon>Dissulfurirhabdaceae</taxon>
        <taxon>Dissulfurirhabdus</taxon>
    </lineage>
</organism>
<keyword evidence="4" id="KW-0670">Pyruvate</keyword>
<feature type="domain" description="PEP-utilising enzyme mobile" evidence="2">
    <location>
        <begin position="1323"/>
        <end position="1402"/>
    </location>
</feature>
<evidence type="ECO:0000259" key="2">
    <source>
        <dbReference type="Pfam" id="PF00391"/>
    </source>
</evidence>
<dbReference type="GO" id="GO:0016301">
    <property type="term" value="F:kinase activity"/>
    <property type="evidence" value="ECO:0007669"/>
    <property type="project" value="InterPro"/>
</dbReference>
<dbReference type="PANTHER" id="PTHR22931">
    <property type="entry name" value="PHOSPHOENOLPYRUVATE DIKINASE-RELATED"/>
    <property type="match status" value="1"/>
</dbReference>
<dbReference type="InterPro" id="IPR002192">
    <property type="entry name" value="PPDK_AMP/ATP-bd"/>
</dbReference>
<name>A0A6N9TTB6_DISTH</name>
<comment type="caution">
    <text evidence="4">The sequence shown here is derived from an EMBL/GenBank/DDBJ whole genome shotgun (WGS) entry which is preliminary data.</text>
</comment>
<dbReference type="PANTHER" id="PTHR22931:SF9">
    <property type="entry name" value="PYRUVATE, PHOSPHATE DIKINASE 1, CHLOROPLASTIC"/>
    <property type="match status" value="1"/>
</dbReference>
<dbReference type="InterPro" id="IPR036637">
    <property type="entry name" value="Phosphohistidine_dom_sf"/>
</dbReference>
<accession>A0A6N9TTB6</accession>
<keyword evidence="5" id="KW-1185">Reference proteome</keyword>
<proteinExistence type="predicted"/>
<dbReference type="InterPro" id="IPR008279">
    <property type="entry name" value="PEP-util_enz_mobile_dom"/>
</dbReference>
<dbReference type="InterPro" id="IPR010121">
    <property type="entry name" value="Pyruvate_phosphate_dikinase"/>
</dbReference>
<dbReference type="Pfam" id="PF01326">
    <property type="entry name" value="PPDK_N"/>
    <property type="match status" value="1"/>
</dbReference>
<dbReference type="Gene3D" id="3.30.470.20">
    <property type="entry name" value="ATP-grasp fold, B domain"/>
    <property type="match status" value="1"/>
</dbReference>
<dbReference type="Pfam" id="PF00391">
    <property type="entry name" value="PEP-utilizers"/>
    <property type="match status" value="1"/>
</dbReference>
<evidence type="ECO:0000313" key="4">
    <source>
        <dbReference type="EMBL" id="NDY41736.1"/>
    </source>
</evidence>
<dbReference type="RefSeq" id="WP_163297890.1">
    <property type="nucleotide sequence ID" value="NZ_JAAGRR010000015.1"/>
</dbReference>
<sequence length="1442" mass="162173">MVFDSKALRVNLEETAVRDLHIDPRYEVLREAVADYRGILNTLDHLLFELHHPFRNWNVLLDEFRSFALKHFAAYARTPRGPEALATLLGIFLDAVETAPKAEHQALAAQNLLALVEKAAQALEPGEIGPFLPVIRDGIHRLAEAPEPVLLACARSHYPFPRTARTLVEKVREAAPDPGEARQLWQACGALLLELRRVNWQGWLAEDDPVAWLRETAARQRPPLDPAFTDRLVERFRPVSHERLRALLRELADFDGRPLDEAEILALAAFPGHRDIVEAYRDIARDLTGSACSLVGPSGEGGICLLMLFHMAETEGLANIREEILREINRSLICMVRTADPGEIEGILKKSFALLRHQEGRYLRTSLQCIEALGIEVLKRRDPRLTEVFLDETIRFGFTPPGIEGVDREWHVLSNPAHLQNIRVWLSLVEADPAECSRLLSALLINLRLAGTCIKDTDLFQRDVSRLLNSPIAPVYNLVKQVARTFPVYFNEIGAEGLLRDVSTEVDELAGRRDPLVHFLRKQSHVESNNLIVAFIEAILCFWYGREKKWLAPFVPPEVLEEIRPYGPHTDHAHRLVRHLAEELGLEPFAAHLDQLLDVPEDRLEALLAEVPDVPPGERRRVALLVRMYRLETLKYKLGVQEIRHHLEQAKLLGFEGLDEVLEVLDADDPAEVLEVILSRLEELKAVILSPERFEAREDIYHKRHIAADIPSMYGRYHERKFDALSLSLRLENLANLYFERLISESGLPYVSRAHLPRTLQCLRLFRRALKVDGLKSRKFDAHLNLLERSLEVENFTYAQYLDVVRGLVDGVKSLIHASYIRPHRENLALSIRLLGPENLLPKFRGPEPGVSEAEWIQQTSERFLRELIAGTFGLQHLDNFVTRLHHSLSEQGQALEAGHRDLLLRYDPDRLLSPIHRPARKTHNVIHLGNKGYNLTLLAGFGLPVPPGIIVTTDLYRYHSLIEGMPELAREFSARLRQAVADIEDETGRRFGDPSNPLLVSVRSGAAISMPGMMTTVLNVGSTLETIRGLERRTGKTWFAWDNYRRFLQSWGMSFGLERDIFTHLMKTHKERHGVAQKREFTGAQMKELALAYRQALLDHGIDLVEDPHRQLLTAVRLVLDSWTSRKAKAYREIMGISDDWGTAVIIQAMTFGNLSAQSGTGVVFTTDPHNKGHRLRLWGDYTPGNQGEDIVSGLVSTFPISRGQREALGFEEPNSLEEAFPEIYGALLTHVRALVEGRKWAHQEIEFTFEGPRAGDLYILQTRDMIAKKETPPRVFKKTRALAGGFLARGIGASGGALAGRAVFSLEEIQAYRARHPRTPLILIRSDTVPDDIREISLADGLLTAKGGQTSHAAIVASSLGKTCVVGCKALQVFDGRGFARIRGHVIRPGDPVSIDGHNGSVYKGIQKTQAGGAAAFQDPAAHGKGTPTRQRKETTHDQD</sequence>
<evidence type="ECO:0000259" key="3">
    <source>
        <dbReference type="Pfam" id="PF01326"/>
    </source>
</evidence>
<feature type="compositionally biased region" description="Basic and acidic residues" evidence="1">
    <location>
        <begin position="1433"/>
        <end position="1442"/>
    </location>
</feature>
<evidence type="ECO:0000313" key="5">
    <source>
        <dbReference type="Proteomes" id="UP000469346"/>
    </source>
</evidence>
<reference evidence="4 5" key="1">
    <citation type="submission" date="2020-02" db="EMBL/GenBank/DDBJ databases">
        <title>Comparative genomics of sulfur disproportionating microorganisms.</title>
        <authorList>
            <person name="Ward L.M."/>
            <person name="Bertran E."/>
            <person name="Johnston D.T."/>
        </authorList>
    </citation>
    <scope>NUCLEOTIDE SEQUENCE [LARGE SCALE GENOMIC DNA]</scope>
    <source>
        <strain evidence="4 5">DSM 100025</strain>
    </source>
</reference>
<feature type="compositionally biased region" description="Low complexity" evidence="1">
    <location>
        <begin position="1413"/>
        <end position="1426"/>
    </location>
</feature>
<dbReference type="GO" id="GO:0005524">
    <property type="term" value="F:ATP binding"/>
    <property type="evidence" value="ECO:0007669"/>
    <property type="project" value="InterPro"/>
</dbReference>
<evidence type="ECO:0000256" key="1">
    <source>
        <dbReference type="SAM" id="MobiDB-lite"/>
    </source>
</evidence>
<dbReference type="EMBL" id="JAAGRR010000015">
    <property type="protein sequence ID" value="NDY41736.1"/>
    <property type="molecule type" value="Genomic_DNA"/>
</dbReference>
<dbReference type="Gene3D" id="1.20.80.30">
    <property type="match status" value="1"/>
</dbReference>
<dbReference type="Gene3D" id="3.30.1490.20">
    <property type="entry name" value="ATP-grasp fold, A domain"/>
    <property type="match status" value="1"/>
</dbReference>
<dbReference type="InterPro" id="IPR013815">
    <property type="entry name" value="ATP_grasp_subdomain_1"/>
</dbReference>
<dbReference type="SUPFAM" id="SSF52009">
    <property type="entry name" value="Phosphohistidine domain"/>
    <property type="match status" value="1"/>
</dbReference>
<dbReference type="Proteomes" id="UP000469346">
    <property type="component" value="Unassembled WGS sequence"/>
</dbReference>
<dbReference type="SUPFAM" id="SSF56059">
    <property type="entry name" value="Glutathione synthetase ATP-binding domain-like"/>
    <property type="match status" value="1"/>
</dbReference>
<gene>
    <name evidence="4" type="ORF">G3N55_02565</name>
</gene>
<dbReference type="GO" id="GO:0050242">
    <property type="term" value="F:pyruvate, phosphate dikinase activity"/>
    <property type="evidence" value="ECO:0007669"/>
    <property type="project" value="InterPro"/>
</dbReference>
<feature type="domain" description="Pyruvate phosphate dikinase AMP/ATP-binding" evidence="3">
    <location>
        <begin position="971"/>
        <end position="1198"/>
    </location>
</feature>
<feature type="region of interest" description="Disordered" evidence="1">
    <location>
        <begin position="1411"/>
        <end position="1442"/>
    </location>
</feature>
<dbReference type="Gene3D" id="3.50.30.10">
    <property type="entry name" value="Phosphohistidine domain"/>
    <property type="match status" value="1"/>
</dbReference>
<protein>
    <submittedName>
        <fullName evidence="4">Phosphoenolpyruvate synthase</fullName>
    </submittedName>
</protein>